<feature type="domain" description="DUF7605" evidence="3">
    <location>
        <begin position="638"/>
        <end position="797"/>
    </location>
</feature>
<evidence type="ECO:0000313" key="4">
    <source>
        <dbReference type="EMBL" id="KFH46600.1"/>
    </source>
</evidence>
<name>A0A086TB68_HAPC1</name>
<dbReference type="PANTHER" id="PTHR36681:SF3">
    <property type="entry name" value="NUCLEAR GTPASE, GERMINAL CENTER-ASSOCIATED, TANDEM DUPLICATE 3"/>
    <property type="match status" value="1"/>
</dbReference>
<dbReference type="AlphaFoldDB" id="A0A086TB68"/>
<evidence type="ECO:0000256" key="2">
    <source>
        <dbReference type="SAM" id="MobiDB-lite"/>
    </source>
</evidence>
<proteinExistence type="predicted"/>
<comment type="caution">
    <text evidence="4">The sequence shown here is derived from an EMBL/GenBank/DDBJ whole genome shotgun (WGS) entry which is preliminary data.</text>
</comment>
<feature type="compositionally biased region" description="Low complexity" evidence="2">
    <location>
        <begin position="85"/>
        <end position="101"/>
    </location>
</feature>
<dbReference type="EMBL" id="JPKY01000017">
    <property type="protein sequence ID" value="KFH46600.1"/>
    <property type="molecule type" value="Genomic_DNA"/>
</dbReference>
<dbReference type="InterPro" id="IPR056024">
    <property type="entry name" value="DUF7605"/>
</dbReference>
<dbReference type="Proteomes" id="UP000029964">
    <property type="component" value="Unassembled WGS sequence"/>
</dbReference>
<feature type="region of interest" description="Disordered" evidence="2">
    <location>
        <begin position="1"/>
        <end position="121"/>
    </location>
</feature>
<protein>
    <recommendedName>
        <fullName evidence="3">DUF7605 domain-containing protein</fullName>
    </recommendedName>
</protein>
<evidence type="ECO:0000313" key="5">
    <source>
        <dbReference type="Proteomes" id="UP000029964"/>
    </source>
</evidence>
<feature type="compositionally biased region" description="Basic and acidic residues" evidence="2">
    <location>
        <begin position="18"/>
        <end position="32"/>
    </location>
</feature>
<dbReference type="OrthoDB" id="3598281at2759"/>
<feature type="coiled-coil region" evidence="1">
    <location>
        <begin position="454"/>
        <end position="481"/>
    </location>
</feature>
<dbReference type="HOGENOM" id="CLU_010389_2_0_1"/>
<organism evidence="4 5">
    <name type="scientific">Hapsidospora chrysogenum (strain ATCC 11550 / CBS 779.69 / DSM 880 / IAM 14645 / JCM 23072 / IMI 49137)</name>
    <name type="common">Acremonium chrysogenum</name>
    <dbReference type="NCBI Taxonomy" id="857340"/>
    <lineage>
        <taxon>Eukaryota</taxon>
        <taxon>Fungi</taxon>
        <taxon>Dikarya</taxon>
        <taxon>Ascomycota</taxon>
        <taxon>Pezizomycotina</taxon>
        <taxon>Sordariomycetes</taxon>
        <taxon>Hypocreomycetidae</taxon>
        <taxon>Hypocreales</taxon>
        <taxon>Bionectriaceae</taxon>
        <taxon>Hapsidospora</taxon>
    </lineage>
</organism>
<keyword evidence="1" id="KW-0175">Coiled coil</keyword>
<gene>
    <name evidence="4" type="ORF">ACRE_024930</name>
</gene>
<dbReference type="STRING" id="857340.A0A086TB68"/>
<accession>A0A086TB68</accession>
<reference evidence="5" key="1">
    <citation type="journal article" date="2014" name="Genome Announc.">
        <title>Genome sequence and annotation of Acremonium chrysogenum, producer of the beta-lactam antibiotic cephalosporin C.</title>
        <authorList>
            <person name="Terfehr D."/>
            <person name="Dahlmann T.A."/>
            <person name="Specht T."/>
            <person name="Zadra I."/>
            <person name="Kuernsteiner H."/>
            <person name="Kueck U."/>
        </authorList>
    </citation>
    <scope>NUCLEOTIDE SEQUENCE [LARGE SCALE GENOMIC DNA]</scope>
    <source>
        <strain evidence="5">ATCC 11550 / CBS 779.69 / DSM 880 / IAM 14645 / JCM 23072 / IMI 49137</strain>
    </source>
</reference>
<sequence>MAAGNYGGGSAVFSFGQNEERPFSFAAGRDDGQNTNQRPSPHGSQPSTARPSQDRHGTPVFRFGWKPEEDNDDASKVSSFSFSCPRSATPASTTGTSSPFPHRGSSSHLDTPSPERSLALTASSSDCHLLPPAFPVQPASSETQPTLDIQMSSLSLTTDPTEAAPKPYDIQDEPGPARVFFTSKFQSDLQSGLGIAREVVAAVEDLGDLNDLDPTGQKLLTEARGMTTFHGSDTRTIAVLGDSGEAPITIEAEYLSGAEIKDMIRELLWSYRQLFLPGVEANETSAQDYARYQRESECAWYALHAAFHNKAGFSEEFLRDMSDGASERIAEQLILWAEEIEWPDSARPGVWESTAVTADECCEKTKIFMQDRLWPFTKVIRVRATQDYLIKCDNIFIVAKIQRAITDQSIKSSLYWILSRHAPMEWEASGGRKLNVAVEINIKSAKSEFCGEDKRISSQTVVQLEQEIEAAKQSHDRSRKKEAKRRLEFLLIGARNAHVKQGLQRAYSSQVPGRDLHVFCVSNTAYEKYCRKGNREYVEASGVPELRRFCHGISADAQLNEARHFLHSRLAGLVNSLGLWSGSRLLAPEKPEVISTAPVTKTVEALREELLDSVTELRREFMETFNDQIMKLFAAYEAEWAKVATRESKSWEQYNAWCLHNGDHSTYNRKHVNWNASLIWKMRMETEFAWELVLDEVHTVFERLKSTVTASLENIKTTVLAIDTLIPSWAYKLGLEESAFHRGVSTIMRRSSETHVNSYILDDMMPSYRAASKQQGTGKAARQRQIVGGHVSEGTVFARMAIRLREDMGALVRVSEDRLRVSGEAMVERLKVDVGMCANRPSGDSPSVNDSGGDIDRIKVQALHQKLEALGDRLAIVDAAEGDRGRLLTGL</sequence>
<feature type="compositionally biased region" description="Gly residues" evidence="2">
    <location>
        <begin position="1"/>
        <end position="10"/>
    </location>
</feature>
<evidence type="ECO:0000256" key="1">
    <source>
        <dbReference type="SAM" id="Coils"/>
    </source>
</evidence>
<dbReference type="Pfam" id="PF24564">
    <property type="entry name" value="DUF7605"/>
    <property type="match status" value="1"/>
</dbReference>
<keyword evidence="5" id="KW-1185">Reference proteome</keyword>
<evidence type="ECO:0000259" key="3">
    <source>
        <dbReference type="Pfam" id="PF24564"/>
    </source>
</evidence>
<feature type="compositionally biased region" description="Polar residues" evidence="2">
    <location>
        <begin position="33"/>
        <end position="51"/>
    </location>
</feature>
<dbReference type="PANTHER" id="PTHR36681">
    <property type="entry name" value="NUCLEAR GTPASE, GERMINAL CENTER-ASSOCIATED, TANDEM DUPLICATE 3"/>
    <property type="match status" value="1"/>
</dbReference>